<proteinExistence type="inferred from homology"/>
<dbReference type="GO" id="GO:0000271">
    <property type="term" value="P:polysaccharide biosynthetic process"/>
    <property type="evidence" value="ECO:0007669"/>
    <property type="project" value="TreeGrafter"/>
</dbReference>
<comment type="cofactor">
    <cofactor evidence="1">
        <name>pyridoxal 5'-phosphate</name>
        <dbReference type="ChEBI" id="CHEBI:597326"/>
    </cofactor>
</comment>
<reference evidence="13 14" key="1">
    <citation type="submission" date="2016-11" db="EMBL/GenBank/DDBJ databases">
        <title>Gramella sp. LPB0144 isolated from marine environment.</title>
        <authorList>
            <person name="Kim E."/>
            <person name="Yi H."/>
        </authorList>
    </citation>
    <scope>NUCLEOTIDE SEQUENCE [LARGE SCALE GENOMIC DNA]</scope>
    <source>
        <strain evidence="13 14">LPB0144</strain>
    </source>
</reference>
<dbReference type="SUPFAM" id="SSF53383">
    <property type="entry name" value="PLP-dependent transferases"/>
    <property type="match status" value="1"/>
</dbReference>
<evidence type="ECO:0000256" key="3">
    <source>
        <dbReference type="ARBA" id="ARBA00022576"/>
    </source>
</evidence>
<evidence type="ECO:0000313" key="14">
    <source>
        <dbReference type="Proteomes" id="UP000182510"/>
    </source>
</evidence>
<evidence type="ECO:0000256" key="8">
    <source>
        <dbReference type="ARBA" id="ARBA00066317"/>
    </source>
</evidence>
<evidence type="ECO:0000256" key="11">
    <source>
        <dbReference type="PIRSR" id="PIRSR000390-2"/>
    </source>
</evidence>
<evidence type="ECO:0000256" key="9">
    <source>
        <dbReference type="ARBA" id="ARBA00074221"/>
    </source>
</evidence>
<evidence type="ECO:0000256" key="4">
    <source>
        <dbReference type="ARBA" id="ARBA00022679"/>
    </source>
</evidence>
<dbReference type="EC" id="2.6.1.102" evidence="8"/>
<comment type="catalytic activity">
    <reaction evidence="7">
        <text>GDP-alpha-D-perosamine + 2-oxoglutarate = GDP-4-dehydro-alpha-D-rhamnose + L-glutamate</text>
        <dbReference type="Rhea" id="RHEA:36779"/>
        <dbReference type="ChEBI" id="CHEBI:16810"/>
        <dbReference type="ChEBI" id="CHEBI:29985"/>
        <dbReference type="ChEBI" id="CHEBI:57964"/>
        <dbReference type="ChEBI" id="CHEBI:73996"/>
        <dbReference type="EC" id="2.6.1.102"/>
    </reaction>
</comment>
<keyword evidence="14" id="KW-1185">Reference proteome</keyword>
<evidence type="ECO:0000256" key="2">
    <source>
        <dbReference type="ARBA" id="ARBA00005125"/>
    </source>
</evidence>
<dbReference type="InterPro" id="IPR015422">
    <property type="entry name" value="PyrdxlP-dep_Trfase_small"/>
</dbReference>
<evidence type="ECO:0000256" key="10">
    <source>
        <dbReference type="PIRSR" id="PIRSR000390-1"/>
    </source>
</evidence>
<dbReference type="Pfam" id="PF01041">
    <property type="entry name" value="DegT_DnrJ_EryC1"/>
    <property type="match status" value="1"/>
</dbReference>
<dbReference type="EMBL" id="CP018153">
    <property type="protein sequence ID" value="APG60120.1"/>
    <property type="molecule type" value="Genomic_DNA"/>
</dbReference>
<evidence type="ECO:0000256" key="1">
    <source>
        <dbReference type="ARBA" id="ARBA00001933"/>
    </source>
</evidence>
<comment type="pathway">
    <text evidence="2">Bacterial outer membrane biogenesis; LPS O-antigen biosynthesis.</text>
</comment>
<dbReference type="FunFam" id="3.40.640.10:FF:000090">
    <property type="entry name" value="Pyridoxal phosphate-dependent aminotransferase"/>
    <property type="match status" value="1"/>
</dbReference>
<dbReference type="PANTHER" id="PTHR30244:SF34">
    <property type="entry name" value="DTDP-4-AMINO-4,6-DIDEOXYGALACTOSE TRANSAMINASE"/>
    <property type="match status" value="1"/>
</dbReference>
<dbReference type="Gene3D" id="3.40.640.10">
    <property type="entry name" value="Type I PLP-dependent aspartate aminotransferase-like (Major domain)"/>
    <property type="match status" value="1"/>
</dbReference>
<accession>A0A1L3J4T5</accession>
<dbReference type="InterPro" id="IPR015421">
    <property type="entry name" value="PyrdxlP-dep_Trfase_major"/>
</dbReference>
<protein>
    <recommendedName>
        <fullName evidence="9">GDP-perosamine synthase</fullName>
        <ecNumber evidence="8">2.6.1.102</ecNumber>
    </recommendedName>
</protein>
<organism evidence="13 14">
    <name type="scientific">Christiangramia salexigens</name>
    <dbReference type="NCBI Taxonomy" id="1913577"/>
    <lineage>
        <taxon>Bacteria</taxon>
        <taxon>Pseudomonadati</taxon>
        <taxon>Bacteroidota</taxon>
        <taxon>Flavobacteriia</taxon>
        <taxon>Flavobacteriales</taxon>
        <taxon>Flavobacteriaceae</taxon>
        <taxon>Christiangramia</taxon>
    </lineage>
</organism>
<dbReference type="GO" id="GO:0102933">
    <property type="term" value="F:GDP-4-dehydro-6-deoxy-D-mannose-4-aminotransferase activity"/>
    <property type="evidence" value="ECO:0007669"/>
    <property type="project" value="UniProtKB-EC"/>
</dbReference>
<comment type="similarity">
    <text evidence="6 12">Belongs to the DegT/DnrJ/EryC1 family.</text>
</comment>
<dbReference type="InterPro" id="IPR015424">
    <property type="entry name" value="PyrdxlP-dep_Trfase"/>
</dbReference>
<dbReference type="Proteomes" id="UP000182510">
    <property type="component" value="Chromosome"/>
</dbReference>
<evidence type="ECO:0000256" key="6">
    <source>
        <dbReference type="ARBA" id="ARBA00037999"/>
    </source>
</evidence>
<dbReference type="Gene3D" id="3.90.1150.10">
    <property type="entry name" value="Aspartate Aminotransferase, domain 1"/>
    <property type="match status" value="1"/>
</dbReference>
<dbReference type="KEGG" id="grl:LPB144_06685"/>
<dbReference type="InterPro" id="IPR000653">
    <property type="entry name" value="DegT/StrS_aminotransferase"/>
</dbReference>
<keyword evidence="3" id="KW-0032">Aminotransferase</keyword>
<dbReference type="PANTHER" id="PTHR30244">
    <property type="entry name" value="TRANSAMINASE"/>
    <property type="match status" value="1"/>
</dbReference>
<dbReference type="AlphaFoldDB" id="A0A1L3J4T5"/>
<keyword evidence="5 11" id="KW-0663">Pyridoxal phosphate</keyword>
<evidence type="ECO:0000313" key="13">
    <source>
        <dbReference type="EMBL" id="APG60120.1"/>
    </source>
</evidence>
<dbReference type="CDD" id="cd00616">
    <property type="entry name" value="AHBA_syn"/>
    <property type="match status" value="1"/>
</dbReference>
<keyword evidence="4" id="KW-0808">Transferase</keyword>
<dbReference type="GO" id="GO:0030170">
    <property type="term" value="F:pyridoxal phosphate binding"/>
    <property type="evidence" value="ECO:0007669"/>
    <property type="project" value="TreeGrafter"/>
</dbReference>
<dbReference type="STRING" id="1913577.LPB144_06685"/>
<dbReference type="RefSeq" id="WP_072552768.1">
    <property type="nucleotide sequence ID" value="NZ_CP018153.1"/>
</dbReference>
<evidence type="ECO:0000256" key="5">
    <source>
        <dbReference type="ARBA" id="ARBA00022898"/>
    </source>
</evidence>
<name>A0A1L3J4T5_9FLAO</name>
<gene>
    <name evidence="13" type="ORF">LPB144_06685</name>
</gene>
<dbReference type="PIRSF" id="PIRSF000390">
    <property type="entry name" value="PLP_StrS"/>
    <property type="match status" value="1"/>
</dbReference>
<sequence>MTIKYPVYQPNISGNEKKYVNECLNSTWISGKGKFIDKFEKDFAQFIGCSHAVAVCNGTVALHLALEALGIGDGDEVIVPTLTYVASVNAITYTGAKPIFVDSLADTWQVDPVDVRKKITGKTKAILCVHLYGHPCEMQRLVEIAKDHDLFLIEDCAEAIGSKYEGKHVGGFGDIATFSFYGNKTITTGEGGMVTTNNSTLYERIVHLKGQGLAKYREYWHDAIGYNYRMTNICAAIGLAQLERVNSIIEKKIEIANWYRKELNNTNIQFHSQAENIVHSYWMCTILLPENIDRQKLKIYLLENGIETRPMFYPVHTMPIYAQKYEEHKVAEALARRGMNLPSYPELSLADIKEIVKCIKSFENQFIIEE</sequence>
<evidence type="ECO:0000256" key="12">
    <source>
        <dbReference type="RuleBase" id="RU004508"/>
    </source>
</evidence>
<evidence type="ECO:0000256" key="7">
    <source>
        <dbReference type="ARBA" id="ARBA00051587"/>
    </source>
</evidence>
<feature type="active site" description="Proton acceptor" evidence="10">
    <location>
        <position position="184"/>
    </location>
</feature>
<feature type="modified residue" description="N6-(pyridoxal phosphate)lysine" evidence="11">
    <location>
        <position position="184"/>
    </location>
</feature>